<dbReference type="NCBIfam" id="TIGR01910">
    <property type="entry name" value="DapE-ArgE"/>
    <property type="match status" value="1"/>
</dbReference>
<dbReference type="SUPFAM" id="SSF53187">
    <property type="entry name" value="Zn-dependent exopeptidases"/>
    <property type="match status" value="1"/>
</dbReference>
<dbReference type="InterPro" id="IPR010182">
    <property type="entry name" value="ArgE/DapE"/>
</dbReference>
<organism evidence="9 10">
    <name type="scientific">Siminovitchia thermophila</name>
    <dbReference type="NCBI Taxonomy" id="1245522"/>
    <lineage>
        <taxon>Bacteria</taxon>
        <taxon>Bacillati</taxon>
        <taxon>Bacillota</taxon>
        <taxon>Bacilli</taxon>
        <taxon>Bacillales</taxon>
        <taxon>Bacillaceae</taxon>
        <taxon>Siminovitchia</taxon>
    </lineage>
</organism>
<evidence type="ECO:0000256" key="2">
    <source>
        <dbReference type="ARBA" id="ARBA00001947"/>
    </source>
</evidence>
<dbReference type="Pfam" id="PF07687">
    <property type="entry name" value="M20_dimer"/>
    <property type="match status" value="1"/>
</dbReference>
<sequence length="421" mass="46673">MEMKHRINQWIDENREAHIKFLQKLVQLASTQGNEKEVQDNVALFLNSLDLDVDVWELDGDRLKQHPYFYSNRETFENSPNVVGVLKGTGGGKSIILNGHVDVVPEGDHEQWDDDPYSGKIVDGKIYGRGATDMKGGNASLMIALDAVTSLDIRLKGDVIFQSVVEEESGGAGTLDAILKGYKADAAIIPEPTNMKIFPKQQGSKWFRLIITGRTAHGGTRYHGVSAIDKTFIVTEHIKELEKVRNDRITDPLYNNIPIPVPINMGVIKGGDWPSSVPDIVQLEGRIGIAPHETMEQVQAEMEQWMKKLSEKDEWFQDHPVEIEWFGARWVPGEIATDHPLMNSLISNFKAITNEDPVIEAAPWGTDGGLLSQVGDTPTVVFGPGTTGLAHYPNEAIDIEKIFEAAKIIAATIVDWCEVDS</sequence>
<keyword evidence="7" id="KW-0170">Cobalt</keyword>
<comment type="cofactor">
    <cofactor evidence="2">
        <name>Zn(2+)</name>
        <dbReference type="ChEBI" id="CHEBI:29105"/>
    </cofactor>
</comment>
<evidence type="ECO:0000256" key="6">
    <source>
        <dbReference type="ARBA" id="ARBA00022833"/>
    </source>
</evidence>
<dbReference type="EC" id="3.5.1.16" evidence="9"/>
<dbReference type="Gene3D" id="3.40.630.10">
    <property type="entry name" value="Zn peptidases"/>
    <property type="match status" value="1"/>
</dbReference>
<evidence type="ECO:0000256" key="5">
    <source>
        <dbReference type="ARBA" id="ARBA00022801"/>
    </source>
</evidence>
<dbReference type="Pfam" id="PF01546">
    <property type="entry name" value="Peptidase_M20"/>
    <property type="match status" value="1"/>
</dbReference>
<dbReference type="Gene3D" id="3.30.70.360">
    <property type="match status" value="1"/>
</dbReference>
<evidence type="ECO:0000313" key="9">
    <source>
        <dbReference type="EMBL" id="MBM7715031.1"/>
    </source>
</evidence>
<protein>
    <submittedName>
        <fullName evidence="9">Acetylornithine deacetylase</fullName>
        <ecNumber evidence="9">3.5.1.16</ecNumber>
    </submittedName>
</protein>
<accession>A0ABS2R5U6</accession>
<dbReference type="SUPFAM" id="SSF55031">
    <property type="entry name" value="Bacterial exopeptidase dimerisation domain"/>
    <property type="match status" value="1"/>
</dbReference>
<evidence type="ECO:0000259" key="8">
    <source>
        <dbReference type="Pfam" id="PF07687"/>
    </source>
</evidence>
<dbReference type="PANTHER" id="PTHR43808:SF25">
    <property type="entry name" value="PEPTIDASE M20 DIMERISATION DOMAIN-CONTAINING PROTEIN"/>
    <property type="match status" value="1"/>
</dbReference>
<keyword evidence="6" id="KW-0862">Zinc</keyword>
<evidence type="ECO:0000313" key="10">
    <source>
        <dbReference type="Proteomes" id="UP000823485"/>
    </source>
</evidence>
<dbReference type="NCBIfam" id="NF005373">
    <property type="entry name" value="PRK06915.1"/>
    <property type="match status" value="1"/>
</dbReference>
<dbReference type="Proteomes" id="UP000823485">
    <property type="component" value="Unassembled WGS sequence"/>
</dbReference>
<reference evidence="9 10" key="1">
    <citation type="submission" date="2021-01" db="EMBL/GenBank/DDBJ databases">
        <title>Genomic Encyclopedia of Type Strains, Phase IV (KMG-IV): sequencing the most valuable type-strain genomes for metagenomic binning, comparative biology and taxonomic classification.</title>
        <authorList>
            <person name="Goeker M."/>
        </authorList>
    </citation>
    <scope>NUCLEOTIDE SEQUENCE [LARGE SCALE GENOMIC DNA]</scope>
    <source>
        <strain evidence="9 10">DSM 105453</strain>
    </source>
</reference>
<dbReference type="InterPro" id="IPR050072">
    <property type="entry name" value="Peptidase_M20A"/>
</dbReference>
<evidence type="ECO:0000256" key="4">
    <source>
        <dbReference type="ARBA" id="ARBA00022723"/>
    </source>
</evidence>
<keyword evidence="4" id="KW-0479">Metal-binding</keyword>
<keyword evidence="10" id="KW-1185">Reference proteome</keyword>
<dbReference type="GO" id="GO:0008777">
    <property type="term" value="F:acetylornithine deacetylase activity"/>
    <property type="evidence" value="ECO:0007669"/>
    <property type="project" value="UniProtKB-EC"/>
</dbReference>
<dbReference type="RefSeq" id="WP_077112994.1">
    <property type="nucleotide sequence ID" value="NZ_JAFBFH010000011.1"/>
</dbReference>
<evidence type="ECO:0000256" key="7">
    <source>
        <dbReference type="ARBA" id="ARBA00023285"/>
    </source>
</evidence>
<comment type="similarity">
    <text evidence="3">Belongs to the peptidase M20A family.</text>
</comment>
<comment type="cofactor">
    <cofactor evidence="1">
        <name>Co(2+)</name>
        <dbReference type="ChEBI" id="CHEBI:48828"/>
    </cofactor>
</comment>
<comment type="caution">
    <text evidence="9">The sequence shown here is derived from an EMBL/GenBank/DDBJ whole genome shotgun (WGS) entry which is preliminary data.</text>
</comment>
<evidence type="ECO:0000256" key="1">
    <source>
        <dbReference type="ARBA" id="ARBA00001941"/>
    </source>
</evidence>
<gene>
    <name evidence="9" type="ORF">JOC94_002003</name>
</gene>
<evidence type="ECO:0000256" key="3">
    <source>
        <dbReference type="ARBA" id="ARBA00006247"/>
    </source>
</evidence>
<proteinExistence type="inferred from homology"/>
<dbReference type="InterPro" id="IPR011650">
    <property type="entry name" value="Peptidase_M20_dimer"/>
</dbReference>
<name>A0ABS2R5U6_9BACI</name>
<dbReference type="EMBL" id="JAFBFH010000011">
    <property type="protein sequence ID" value="MBM7715031.1"/>
    <property type="molecule type" value="Genomic_DNA"/>
</dbReference>
<dbReference type="InterPro" id="IPR002933">
    <property type="entry name" value="Peptidase_M20"/>
</dbReference>
<dbReference type="PANTHER" id="PTHR43808">
    <property type="entry name" value="ACETYLORNITHINE DEACETYLASE"/>
    <property type="match status" value="1"/>
</dbReference>
<keyword evidence="5 9" id="KW-0378">Hydrolase</keyword>
<dbReference type="InterPro" id="IPR036264">
    <property type="entry name" value="Bact_exopeptidase_dim_dom"/>
</dbReference>
<feature type="domain" description="Peptidase M20 dimerisation" evidence="8">
    <location>
        <begin position="201"/>
        <end position="313"/>
    </location>
</feature>